<dbReference type="Pfam" id="PF01014">
    <property type="entry name" value="Uricase"/>
    <property type="match status" value="2"/>
</dbReference>
<evidence type="ECO:0000256" key="6">
    <source>
        <dbReference type="PIRSR" id="PIRSR000241-2"/>
    </source>
</evidence>
<dbReference type="Proteomes" id="UP000054538">
    <property type="component" value="Unassembled WGS sequence"/>
</dbReference>
<organism evidence="8 9">
    <name type="scientific">Paxillus rubicundulus Ve08.2h10</name>
    <dbReference type="NCBI Taxonomy" id="930991"/>
    <lineage>
        <taxon>Eukaryota</taxon>
        <taxon>Fungi</taxon>
        <taxon>Dikarya</taxon>
        <taxon>Basidiomycota</taxon>
        <taxon>Agaricomycotina</taxon>
        <taxon>Agaricomycetes</taxon>
        <taxon>Agaricomycetidae</taxon>
        <taxon>Boletales</taxon>
        <taxon>Paxilineae</taxon>
        <taxon>Paxillaceae</taxon>
        <taxon>Paxillus</taxon>
    </lineage>
</organism>
<dbReference type="PIRSF" id="PIRSF000241">
    <property type="entry name" value="Urate_oxidase"/>
    <property type="match status" value="1"/>
</dbReference>
<comment type="function">
    <text evidence="5 7">Catalyzes the oxidation of uric acid to 5-hydroxyisourate, which is further processed to form (S)-allantoin.</text>
</comment>
<feature type="binding site" evidence="6">
    <location>
        <position position="234"/>
    </location>
    <ligand>
        <name>urate</name>
        <dbReference type="ChEBI" id="CHEBI:17775"/>
    </ligand>
</feature>
<dbReference type="EC" id="1.7.3.3" evidence="5 7"/>
<keyword evidence="9" id="KW-1185">Reference proteome</keyword>
<comment type="catalytic activity">
    <reaction evidence="5 7">
        <text>urate + O2 + H2O = 5-hydroxyisourate + H2O2</text>
        <dbReference type="Rhea" id="RHEA:21368"/>
        <dbReference type="ChEBI" id="CHEBI:15377"/>
        <dbReference type="ChEBI" id="CHEBI:15379"/>
        <dbReference type="ChEBI" id="CHEBI:16240"/>
        <dbReference type="ChEBI" id="CHEBI:17775"/>
        <dbReference type="ChEBI" id="CHEBI:18072"/>
        <dbReference type="EC" id="1.7.3.3"/>
    </reaction>
</comment>
<evidence type="ECO:0000256" key="7">
    <source>
        <dbReference type="RuleBase" id="RU004455"/>
    </source>
</evidence>
<feature type="binding site" evidence="6">
    <location>
        <position position="131"/>
    </location>
    <ligand>
        <name>5-hydroxyisourate</name>
        <dbReference type="ChEBI" id="CHEBI:18072"/>
    </ligand>
</feature>
<reference evidence="9" key="2">
    <citation type="submission" date="2015-01" db="EMBL/GenBank/DDBJ databases">
        <title>Evolutionary Origins and Diversification of the Mycorrhizal Mutualists.</title>
        <authorList>
            <consortium name="DOE Joint Genome Institute"/>
            <consortium name="Mycorrhizal Genomics Consortium"/>
            <person name="Kohler A."/>
            <person name="Kuo A."/>
            <person name="Nagy L.G."/>
            <person name="Floudas D."/>
            <person name="Copeland A."/>
            <person name="Barry K.W."/>
            <person name="Cichocki N."/>
            <person name="Veneault-Fourrey C."/>
            <person name="LaButti K."/>
            <person name="Lindquist E.A."/>
            <person name="Lipzen A."/>
            <person name="Lundell T."/>
            <person name="Morin E."/>
            <person name="Murat C."/>
            <person name="Riley R."/>
            <person name="Ohm R."/>
            <person name="Sun H."/>
            <person name="Tunlid A."/>
            <person name="Henrissat B."/>
            <person name="Grigoriev I.V."/>
            <person name="Hibbett D.S."/>
            <person name="Martin F."/>
        </authorList>
    </citation>
    <scope>NUCLEOTIDE SEQUENCE [LARGE SCALE GENOMIC DNA]</scope>
    <source>
        <strain evidence="9">Ve08.2h10</strain>
    </source>
</reference>
<feature type="binding site" evidence="6">
    <location>
        <position position="234"/>
    </location>
    <ligand>
        <name>5-hydroxyisourate</name>
        <dbReference type="ChEBI" id="CHEBI:18072"/>
    </ligand>
</feature>
<dbReference type="HOGENOM" id="CLU_048151_0_0_1"/>
<name>A0A0D0D0N8_9AGAM</name>
<keyword evidence="5" id="KW-0576">Peroxisome</keyword>
<feature type="binding site" evidence="6">
    <location>
        <position position="208"/>
    </location>
    <ligand>
        <name>5-hydroxyisourate</name>
        <dbReference type="ChEBI" id="CHEBI:18072"/>
    </ligand>
</feature>
<comment type="subcellular location">
    <subcellularLocation>
        <location evidence="5">Peroxisome</location>
    </subcellularLocation>
</comment>
<feature type="binding site" evidence="6">
    <location>
        <position position="207"/>
    </location>
    <ligand>
        <name>urate</name>
        <dbReference type="ChEBI" id="CHEBI:17775"/>
    </ligand>
</feature>
<keyword evidence="3 5" id="KW-0659">Purine metabolism</keyword>
<dbReference type="UniPathway" id="UPA00394">
    <property type="reaction ID" value="UER00650"/>
</dbReference>
<dbReference type="SUPFAM" id="SSF55620">
    <property type="entry name" value="Tetrahydrobiopterin biosynthesis enzymes-like"/>
    <property type="match status" value="2"/>
</dbReference>
<comment type="similarity">
    <text evidence="2 5 7">Belongs to the uricase family.</text>
</comment>
<feature type="binding site" evidence="6">
    <location>
        <position position="234"/>
    </location>
    <ligand>
        <name>O2</name>
        <dbReference type="ChEBI" id="CHEBI:15379"/>
    </ligand>
</feature>
<dbReference type="PANTHER" id="PTHR42874:SF1">
    <property type="entry name" value="URICASE"/>
    <property type="match status" value="1"/>
</dbReference>
<accession>A0A0D0D0N8</accession>
<dbReference type="PANTHER" id="PTHR42874">
    <property type="entry name" value="URICASE"/>
    <property type="match status" value="1"/>
</dbReference>
<dbReference type="GO" id="GO:0005777">
    <property type="term" value="C:peroxisome"/>
    <property type="evidence" value="ECO:0007669"/>
    <property type="project" value="UniProtKB-SubCell"/>
</dbReference>
<dbReference type="AlphaFoldDB" id="A0A0D0D0N8"/>
<dbReference type="PROSITE" id="PS00366">
    <property type="entry name" value="URICASE"/>
    <property type="match status" value="1"/>
</dbReference>
<comment type="pathway">
    <text evidence="1 5">Purine metabolism; urate degradation; (S)-allantoin from urate: step 1/3.</text>
</comment>
<gene>
    <name evidence="8" type="ORF">PAXRUDRAFT_752231</name>
</gene>
<dbReference type="InterPro" id="IPR019842">
    <property type="entry name" value="Uricase_CS"/>
</dbReference>
<feature type="binding site" evidence="6">
    <location>
        <position position="131"/>
    </location>
    <ligand>
        <name>urate</name>
        <dbReference type="ChEBI" id="CHEBI:17775"/>
    </ligand>
</feature>
<feature type="binding site" evidence="6">
    <location>
        <position position="208"/>
    </location>
    <ligand>
        <name>urate</name>
        <dbReference type="ChEBI" id="CHEBI:17775"/>
    </ligand>
</feature>
<evidence type="ECO:0000256" key="3">
    <source>
        <dbReference type="ARBA" id="ARBA00022631"/>
    </source>
</evidence>
<dbReference type="InParanoid" id="A0A0D0D0N8"/>
<reference evidence="8 9" key="1">
    <citation type="submission" date="2014-04" db="EMBL/GenBank/DDBJ databases">
        <authorList>
            <consortium name="DOE Joint Genome Institute"/>
            <person name="Kuo A."/>
            <person name="Kohler A."/>
            <person name="Jargeat P."/>
            <person name="Nagy L.G."/>
            <person name="Floudas D."/>
            <person name="Copeland A."/>
            <person name="Barry K.W."/>
            <person name="Cichocki N."/>
            <person name="Veneault-Fourrey C."/>
            <person name="LaButti K."/>
            <person name="Lindquist E.A."/>
            <person name="Lipzen A."/>
            <person name="Lundell T."/>
            <person name="Morin E."/>
            <person name="Murat C."/>
            <person name="Sun H."/>
            <person name="Tunlid A."/>
            <person name="Henrissat B."/>
            <person name="Grigoriev I.V."/>
            <person name="Hibbett D.S."/>
            <person name="Martin F."/>
            <person name="Nordberg H.P."/>
            <person name="Cantor M.N."/>
            <person name="Hua S.X."/>
        </authorList>
    </citation>
    <scope>NUCLEOTIDE SEQUENCE [LARGE SCALE GENOMIC DNA]</scope>
    <source>
        <strain evidence="8 9">Ve08.2h10</strain>
    </source>
</reference>
<evidence type="ECO:0000256" key="5">
    <source>
        <dbReference type="PIRNR" id="PIRNR000241"/>
    </source>
</evidence>
<keyword evidence="4 5" id="KW-0560">Oxidoreductase</keyword>
<dbReference type="STRING" id="930991.A0A0D0D0N8"/>
<dbReference type="GO" id="GO:0006145">
    <property type="term" value="P:purine nucleobase catabolic process"/>
    <property type="evidence" value="ECO:0007669"/>
    <property type="project" value="TreeGrafter"/>
</dbReference>
<feature type="binding site" evidence="6">
    <location>
        <position position="114"/>
    </location>
    <ligand>
        <name>urate</name>
        <dbReference type="ChEBI" id="CHEBI:17775"/>
    </ligand>
</feature>
<dbReference type="InterPro" id="IPR002042">
    <property type="entry name" value="Uricase"/>
</dbReference>
<dbReference type="FunCoup" id="A0A0D0D0N8">
    <property type="interactions" value="47"/>
</dbReference>
<protein>
    <recommendedName>
        <fullName evidence="5 7">Uricase</fullName>
        <ecNumber evidence="5 7">1.7.3.3</ecNumber>
    </recommendedName>
    <alternativeName>
        <fullName evidence="5">Urate oxidase</fullName>
    </alternativeName>
</protein>
<evidence type="ECO:0000313" key="9">
    <source>
        <dbReference type="Proteomes" id="UP000054538"/>
    </source>
</evidence>
<evidence type="ECO:0000256" key="4">
    <source>
        <dbReference type="ARBA" id="ARBA00023002"/>
    </source>
</evidence>
<dbReference type="EMBL" id="KN825776">
    <property type="protein sequence ID" value="KIK81558.1"/>
    <property type="molecule type" value="Genomic_DNA"/>
</dbReference>
<feature type="binding site" evidence="6">
    <location>
        <position position="207"/>
    </location>
    <ligand>
        <name>5-hydroxyisourate</name>
        <dbReference type="ChEBI" id="CHEBI:18072"/>
    </ligand>
</feature>
<sequence>MGWLWPPIHNITYYLAKVSDHILIPEHFALHLGTHILSKYAHVHKAFITIEQLRWSRITVSDEQKPHPHSFVRDGDDKRVVEVALEKQDGVKITGKVSAGISDLLVLKSTGSAFEGFVRDEYTTLVEVCERIFSTSVDLTYTFTPISIPLPTDPALLDFNVPQNLVFDGQGGLKGEGKGGVWDALGVAERARTATLDVFATDESASVQATLFKMAQRVVAENAGVQDVTYKLPNKHYIPVDMKYIGVDNLTPSKAEVFVPVSAPSGLISATISRK</sequence>
<evidence type="ECO:0000313" key="8">
    <source>
        <dbReference type="EMBL" id="KIK81558.1"/>
    </source>
</evidence>
<dbReference type="Gene3D" id="3.10.270.10">
    <property type="entry name" value="Urate Oxidase"/>
    <property type="match status" value="1"/>
</dbReference>
<evidence type="ECO:0000256" key="2">
    <source>
        <dbReference type="ARBA" id="ARBA00009760"/>
    </source>
</evidence>
<dbReference type="OrthoDB" id="9992118at2759"/>
<dbReference type="GO" id="GO:0019628">
    <property type="term" value="P:urate catabolic process"/>
    <property type="evidence" value="ECO:0007669"/>
    <property type="project" value="UniProtKB-UniPathway"/>
</dbReference>
<feature type="binding site" evidence="6">
    <location>
        <position position="114"/>
    </location>
    <ligand>
        <name>5-hydroxyisourate</name>
        <dbReference type="ChEBI" id="CHEBI:18072"/>
    </ligand>
</feature>
<dbReference type="PRINTS" id="PR00093">
    <property type="entry name" value="URICASE"/>
</dbReference>
<evidence type="ECO:0000256" key="1">
    <source>
        <dbReference type="ARBA" id="ARBA00004831"/>
    </source>
</evidence>
<dbReference type="GO" id="GO:0004846">
    <property type="term" value="F:urate oxidase activity"/>
    <property type="evidence" value="ECO:0007669"/>
    <property type="project" value="UniProtKB-EC"/>
</dbReference>
<proteinExistence type="inferred from homology"/>